<evidence type="ECO:0000313" key="3">
    <source>
        <dbReference type="EMBL" id="GAA1676223.1"/>
    </source>
</evidence>
<name>A0ABP4SPI8_9ACTN</name>
<protein>
    <submittedName>
        <fullName evidence="3">Uncharacterized protein</fullName>
    </submittedName>
</protein>
<feature type="region of interest" description="Disordered" evidence="1">
    <location>
        <begin position="1"/>
        <end position="22"/>
    </location>
</feature>
<organism evidence="3 4">
    <name type="scientific">Nonomuraea maheshkhaliensis</name>
    <dbReference type="NCBI Taxonomy" id="419590"/>
    <lineage>
        <taxon>Bacteria</taxon>
        <taxon>Bacillati</taxon>
        <taxon>Actinomycetota</taxon>
        <taxon>Actinomycetes</taxon>
        <taxon>Streptosporangiales</taxon>
        <taxon>Streptosporangiaceae</taxon>
        <taxon>Nonomuraea</taxon>
    </lineage>
</organism>
<dbReference type="EMBL" id="BAAAMU010000105">
    <property type="protein sequence ID" value="GAA1676223.1"/>
    <property type="molecule type" value="Genomic_DNA"/>
</dbReference>
<accession>A0ABP4SPI8</accession>
<reference evidence="4" key="1">
    <citation type="journal article" date="2019" name="Int. J. Syst. Evol. Microbiol.">
        <title>The Global Catalogue of Microorganisms (GCM) 10K type strain sequencing project: providing services to taxonomists for standard genome sequencing and annotation.</title>
        <authorList>
            <consortium name="The Broad Institute Genomics Platform"/>
            <consortium name="The Broad Institute Genome Sequencing Center for Infectious Disease"/>
            <person name="Wu L."/>
            <person name="Ma J."/>
        </authorList>
    </citation>
    <scope>NUCLEOTIDE SEQUENCE [LARGE SCALE GENOMIC DNA]</scope>
    <source>
        <strain evidence="4">JCM 13929</strain>
    </source>
</reference>
<keyword evidence="2" id="KW-0812">Transmembrane</keyword>
<keyword evidence="4" id="KW-1185">Reference proteome</keyword>
<keyword evidence="2" id="KW-1133">Transmembrane helix</keyword>
<feature type="transmembrane region" description="Helical" evidence="2">
    <location>
        <begin position="27"/>
        <end position="47"/>
    </location>
</feature>
<evidence type="ECO:0000256" key="1">
    <source>
        <dbReference type="SAM" id="MobiDB-lite"/>
    </source>
</evidence>
<gene>
    <name evidence="3" type="ORF">GCM10009733_086490</name>
</gene>
<proteinExistence type="predicted"/>
<keyword evidence="2" id="KW-0472">Membrane</keyword>
<dbReference type="Proteomes" id="UP001500064">
    <property type="component" value="Unassembled WGS sequence"/>
</dbReference>
<evidence type="ECO:0000256" key="2">
    <source>
        <dbReference type="SAM" id="Phobius"/>
    </source>
</evidence>
<comment type="caution">
    <text evidence="3">The sequence shown here is derived from an EMBL/GenBank/DDBJ whole genome shotgun (WGS) entry which is preliminary data.</text>
</comment>
<evidence type="ECO:0000313" key="4">
    <source>
        <dbReference type="Proteomes" id="UP001500064"/>
    </source>
</evidence>
<sequence>MAVATTEPLHVEERGSQKRGSPVKQRIALLLGTAMVSMTFVAALNAAPAQAKSWHWHGPVSKSVCVSEAAVKRSKGFKAECKWTPYGYYWGTYS</sequence>